<evidence type="ECO:0000313" key="2">
    <source>
        <dbReference type="EMBL" id="ODJ89659.1"/>
    </source>
</evidence>
<organism evidence="2 3">
    <name type="scientific">Candidatus Thiodiazotropha endolucinida</name>
    <dbReference type="NCBI Taxonomy" id="1655433"/>
    <lineage>
        <taxon>Bacteria</taxon>
        <taxon>Pseudomonadati</taxon>
        <taxon>Pseudomonadota</taxon>
        <taxon>Gammaproteobacteria</taxon>
        <taxon>Chromatiales</taxon>
        <taxon>Sedimenticolaceae</taxon>
        <taxon>Candidatus Thiodiazotropha</taxon>
    </lineage>
</organism>
<keyword evidence="1" id="KW-0812">Transmembrane</keyword>
<gene>
    <name evidence="2" type="ORF">CODIS_02190</name>
</gene>
<feature type="transmembrane region" description="Helical" evidence="1">
    <location>
        <begin position="21"/>
        <end position="42"/>
    </location>
</feature>
<evidence type="ECO:0000256" key="1">
    <source>
        <dbReference type="SAM" id="Phobius"/>
    </source>
</evidence>
<protein>
    <submittedName>
        <fullName evidence="2">Uncharacterized protein</fullName>
    </submittedName>
</protein>
<sequence length="43" mass="4969">MLSNPANTDKRQWRISLMDTMAIIAAIINMLVIGIIVGYWFMR</sequence>
<keyword evidence="1" id="KW-1133">Transmembrane helix</keyword>
<proteinExistence type="predicted"/>
<dbReference type="Proteomes" id="UP000094769">
    <property type="component" value="Unassembled WGS sequence"/>
</dbReference>
<comment type="caution">
    <text evidence="2">The sequence shown here is derived from an EMBL/GenBank/DDBJ whole genome shotgun (WGS) entry which is preliminary data.</text>
</comment>
<evidence type="ECO:0000313" key="3">
    <source>
        <dbReference type="Proteomes" id="UP000094769"/>
    </source>
</evidence>
<name>A0A7Z0VR37_9GAMM</name>
<keyword evidence="1" id="KW-0472">Membrane</keyword>
<dbReference type="EMBL" id="MARB01000001">
    <property type="protein sequence ID" value="ODJ89659.1"/>
    <property type="molecule type" value="Genomic_DNA"/>
</dbReference>
<keyword evidence="3" id="KW-1185">Reference proteome</keyword>
<dbReference type="AlphaFoldDB" id="A0A7Z0VR37"/>
<accession>A0A7Z0VR37</accession>
<reference evidence="2 3" key="1">
    <citation type="submission" date="2016-06" db="EMBL/GenBank/DDBJ databases">
        <title>Genome sequence of endosymbiont of Candidatus Endolucinida thiodiazotropha.</title>
        <authorList>
            <person name="Poehlein A."/>
            <person name="Koenig S."/>
            <person name="Heiden S.E."/>
            <person name="Thuermer A."/>
            <person name="Voget S."/>
            <person name="Daniel R."/>
            <person name="Markert S."/>
            <person name="Gros O."/>
            <person name="Schweder T."/>
        </authorList>
    </citation>
    <scope>NUCLEOTIDE SEQUENCE [LARGE SCALE GENOMIC DNA]</scope>
    <source>
        <strain evidence="2 3">COS</strain>
    </source>
</reference>
<dbReference type="RefSeq" id="WP_268805685.1">
    <property type="nucleotide sequence ID" value="NZ_MARB01000001.1"/>
</dbReference>